<name>A0A1S4AAV7_TOBAC</name>
<dbReference type="AlphaFoldDB" id="A0A1S4AAV7"/>
<gene>
    <name evidence="2" type="primary">LOC107795638</name>
</gene>
<dbReference type="RefSeq" id="XP_016473787.1">
    <property type="nucleotide sequence ID" value="XM_016618301.1"/>
</dbReference>
<dbReference type="SMR" id="A0A1S4AAV7"/>
<accession>A0A1S4AAV7</accession>
<sequence>MKEKILVQSGKLKELEARLASELAKAKSDTEKAKANADAFVAIYRADAEAAQIHARGFDLTEEIKGAKELETDTEALASDDNDDDDDDEGRKSGSESGEGPDGEENTPGDNQET</sequence>
<feature type="region of interest" description="Disordered" evidence="1">
    <location>
        <begin position="69"/>
        <end position="114"/>
    </location>
</feature>
<reference evidence="2" key="1">
    <citation type="submission" date="2025-08" db="UniProtKB">
        <authorList>
            <consortium name="RefSeq"/>
        </authorList>
    </citation>
    <scope>IDENTIFICATION</scope>
</reference>
<feature type="compositionally biased region" description="Acidic residues" evidence="1">
    <location>
        <begin position="99"/>
        <end position="114"/>
    </location>
</feature>
<dbReference type="KEGG" id="nta:107795638"/>
<evidence type="ECO:0000256" key="1">
    <source>
        <dbReference type="SAM" id="MobiDB-lite"/>
    </source>
</evidence>
<protein>
    <submittedName>
        <fullName evidence="2">Uncharacterized protein</fullName>
    </submittedName>
</protein>
<feature type="compositionally biased region" description="Acidic residues" evidence="1">
    <location>
        <begin position="72"/>
        <end position="88"/>
    </location>
</feature>
<proteinExistence type="predicted"/>
<dbReference type="PaxDb" id="4097-A0A1S4AAV7"/>
<evidence type="ECO:0000313" key="2">
    <source>
        <dbReference type="RefSeq" id="XP_016473787.1"/>
    </source>
</evidence>
<organism evidence="2">
    <name type="scientific">Nicotiana tabacum</name>
    <name type="common">Common tobacco</name>
    <dbReference type="NCBI Taxonomy" id="4097"/>
    <lineage>
        <taxon>Eukaryota</taxon>
        <taxon>Viridiplantae</taxon>
        <taxon>Streptophyta</taxon>
        <taxon>Embryophyta</taxon>
        <taxon>Tracheophyta</taxon>
        <taxon>Spermatophyta</taxon>
        <taxon>Magnoliopsida</taxon>
        <taxon>eudicotyledons</taxon>
        <taxon>Gunneridae</taxon>
        <taxon>Pentapetalae</taxon>
        <taxon>asterids</taxon>
        <taxon>lamiids</taxon>
        <taxon>Solanales</taxon>
        <taxon>Solanaceae</taxon>
        <taxon>Nicotianoideae</taxon>
        <taxon>Nicotianeae</taxon>
        <taxon>Nicotiana</taxon>
    </lineage>
</organism>